<evidence type="ECO:0000256" key="6">
    <source>
        <dbReference type="PROSITE-ProRule" id="PRU01016"/>
    </source>
</evidence>
<dbReference type="GO" id="GO:0032259">
    <property type="term" value="P:methylation"/>
    <property type="evidence" value="ECO:0007669"/>
    <property type="project" value="UniProtKB-KW"/>
</dbReference>
<dbReference type="Pfam" id="PF00145">
    <property type="entry name" value="DNA_methylase"/>
    <property type="match status" value="1"/>
</dbReference>
<evidence type="ECO:0000256" key="4">
    <source>
        <dbReference type="ARBA" id="ARBA00022691"/>
    </source>
</evidence>
<feature type="region of interest" description="Disordered" evidence="7">
    <location>
        <begin position="291"/>
        <end position="353"/>
    </location>
</feature>
<dbReference type="PROSITE" id="PS00094">
    <property type="entry name" value="C5_MTASE_1"/>
    <property type="match status" value="1"/>
</dbReference>
<accession>A0A318LA83</accession>
<dbReference type="InterPro" id="IPR001525">
    <property type="entry name" value="C5_MeTfrase"/>
</dbReference>
<dbReference type="InterPro" id="IPR018117">
    <property type="entry name" value="C5_DNA_meth_AS"/>
</dbReference>
<reference evidence="8 9" key="1">
    <citation type="submission" date="2016-07" db="EMBL/GenBank/DDBJ databases">
        <title>Draft genome sequence of Prauserella sp. YIM 121212, isolated from alkaline soil.</title>
        <authorList>
            <person name="Ruckert C."/>
            <person name="Albersmeier A."/>
            <person name="Jiang C.-L."/>
            <person name="Jiang Y."/>
            <person name="Kalinowski J."/>
            <person name="Schneider O."/>
            <person name="Winkler A."/>
            <person name="Zotchev S.B."/>
        </authorList>
    </citation>
    <scope>NUCLEOTIDE SEQUENCE [LARGE SCALE GENOMIC DNA]</scope>
    <source>
        <strain evidence="8 9">YIM 121212</strain>
    </source>
</reference>
<dbReference type="Gene3D" id="3.40.50.150">
    <property type="entry name" value="Vaccinia Virus protein VP39"/>
    <property type="match status" value="1"/>
</dbReference>
<dbReference type="Proteomes" id="UP000247892">
    <property type="component" value="Unassembled WGS sequence"/>
</dbReference>
<evidence type="ECO:0000256" key="3">
    <source>
        <dbReference type="ARBA" id="ARBA00022679"/>
    </source>
</evidence>
<comment type="caution">
    <text evidence="8">The sequence shown here is derived from an EMBL/GenBank/DDBJ whole genome shotgun (WGS) entry which is preliminary data.</text>
</comment>
<dbReference type="InterPro" id="IPR029063">
    <property type="entry name" value="SAM-dependent_MTases_sf"/>
</dbReference>
<keyword evidence="4 6" id="KW-0949">S-adenosyl-L-methionine</keyword>
<dbReference type="SUPFAM" id="SSF53335">
    <property type="entry name" value="S-adenosyl-L-methionine-dependent methyltransferases"/>
    <property type="match status" value="1"/>
</dbReference>
<dbReference type="AlphaFoldDB" id="A0A318LA83"/>
<evidence type="ECO:0000256" key="5">
    <source>
        <dbReference type="ARBA" id="ARBA00022747"/>
    </source>
</evidence>
<dbReference type="GO" id="GO:0003677">
    <property type="term" value="F:DNA binding"/>
    <property type="evidence" value="ECO:0007669"/>
    <property type="project" value="TreeGrafter"/>
</dbReference>
<dbReference type="GO" id="GO:0009307">
    <property type="term" value="P:DNA restriction-modification system"/>
    <property type="evidence" value="ECO:0007669"/>
    <property type="project" value="UniProtKB-KW"/>
</dbReference>
<evidence type="ECO:0000313" key="8">
    <source>
        <dbReference type="EMBL" id="PXY18312.1"/>
    </source>
</evidence>
<evidence type="ECO:0000313" key="9">
    <source>
        <dbReference type="Proteomes" id="UP000247892"/>
    </source>
</evidence>
<evidence type="ECO:0000256" key="2">
    <source>
        <dbReference type="ARBA" id="ARBA00022603"/>
    </source>
</evidence>
<dbReference type="GO" id="GO:0044027">
    <property type="term" value="P:negative regulation of gene expression via chromosomal CpG island methylation"/>
    <property type="evidence" value="ECO:0007669"/>
    <property type="project" value="TreeGrafter"/>
</dbReference>
<gene>
    <name evidence="8" type="ORF">BA062_36145</name>
</gene>
<keyword evidence="2 6" id="KW-0489">Methyltransferase</keyword>
<dbReference type="InterPro" id="IPR050390">
    <property type="entry name" value="C5-Methyltransferase"/>
</dbReference>
<protein>
    <recommendedName>
        <fullName evidence="1">DNA (cytosine-5-)-methyltransferase</fullName>
        <ecNumber evidence="1">2.1.1.37</ecNumber>
    </recommendedName>
</protein>
<organism evidence="8 9">
    <name type="scientific">Prauserella flavalba</name>
    <dbReference type="NCBI Taxonomy" id="1477506"/>
    <lineage>
        <taxon>Bacteria</taxon>
        <taxon>Bacillati</taxon>
        <taxon>Actinomycetota</taxon>
        <taxon>Actinomycetes</taxon>
        <taxon>Pseudonocardiales</taxon>
        <taxon>Pseudonocardiaceae</taxon>
        <taxon>Prauserella</taxon>
    </lineage>
</organism>
<feature type="region of interest" description="Disordered" evidence="7">
    <location>
        <begin position="187"/>
        <end position="236"/>
    </location>
</feature>
<dbReference type="PANTHER" id="PTHR10629">
    <property type="entry name" value="CYTOSINE-SPECIFIC METHYLTRANSFERASE"/>
    <property type="match status" value="1"/>
</dbReference>
<feature type="active site" evidence="6">
    <location>
        <position position="89"/>
    </location>
</feature>
<dbReference type="PROSITE" id="PS51679">
    <property type="entry name" value="SAM_MT_C5"/>
    <property type="match status" value="1"/>
</dbReference>
<keyword evidence="9" id="KW-1185">Reference proteome</keyword>
<dbReference type="GO" id="GO:0003886">
    <property type="term" value="F:DNA (cytosine-5-)-methyltransferase activity"/>
    <property type="evidence" value="ECO:0007669"/>
    <property type="project" value="UniProtKB-EC"/>
</dbReference>
<dbReference type="EMBL" id="MASU01000022">
    <property type="protein sequence ID" value="PXY18312.1"/>
    <property type="molecule type" value="Genomic_DNA"/>
</dbReference>
<keyword evidence="5" id="KW-0680">Restriction system</keyword>
<evidence type="ECO:0000256" key="7">
    <source>
        <dbReference type="SAM" id="MobiDB-lite"/>
    </source>
</evidence>
<dbReference type="PANTHER" id="PTHR10629:SF52">
    <property type="entry name" value="DNA (CYTOSINE-5)-METHYLTRANSFERASE 1"/>
    <property type="match status" value="1"/>
</dbReference>
<evidence type="ECO:0000256" key="1">
    <source>
        <dbReference type="ARBA" id="ARBA00011975"/>
    </source>
</evidence>
<comment type="similarity">
    <text evidence="6">Belongs to the class I-like SAM-binding methyltransferase superfamily. C5-methyltransferase family.</text>
</comment>
<name>A0A318LA83_9PSEU</name>
<proteinExistence type="inferred from homology"/>
<sequence length="464" mass="47712">MPSTAPPNVSVAASCGPVVGSVCTGYGGLDLGVLAALGGGRLAWCADPDPHIRQILAARLPGVPNLGDVRRIDWTTVEPVDVLTAGFPCQDISAAGRRIGIEKGHRSGLWSDIVAGVRVLRPALLVVENVAALRWKDGGLHRVLGDLAEAGYDALWRSVRAADVGAAHRRERVFLLAWPRTRTISDAADAAGARRGSPRGGGPGSSPGARPSGESARRGECGGQAPADTDGFGCEKLHPQDADRWAVVARRGAVAADAEGVGYRHGGTPRGGRVPAAAVAAGAPVGRPAGVAADAAGDRRDQGRSGATRFQGGPDVALGRDAPADTGLRDAGRRRHLVVVPAPSDQDSEPTRGEVSWGVYAPAVRRWEQVLGRPAPFPTQPGRHGRPVLAPAFVEWLQGLEPGWVTGLPLPRTAQLRALGNGVVPQQAAYAVSLLLADLAALLGAADAGTSADRLGHGQEASAA</sequence>
<keyword evidence="3 6" id="KW-0808">Transferase</keyword>
<dbReference type="EC" id="2.1.1.37" evidence="1"/>